<dbReference type="Gene3D" id="1.10.10.10">
    <property type="entry name" value="Winged helix-like DNA-binding domain superfamily/Winged helix DNA-binding domain"/>
    <property type="match status" value="1"/>
</dbReference>
<keyword evidence="4" id="KW-0804">Transcription</keyword>
<dbReference type="SMART" id="SM01043">
    <property type="entry name" value="BTAD"/>
    <property type="match status" value="1"/>
</dbReference>
<evidence type="ECO:0000256" key="4">
    <source>
        <dbReference type="ARBA" id="ARBA00023163"/>
    </source>
</evidence>
<dbReference type="EMBL" id="PVTF01000011">
    <property type="protein sequence ID" value="PRY36956.1"/>
    <property type="molecule type" value="Genomic_DNA"/>
</dbReference>
<dbReference type="SUPFAM" id="SSF52540">
    <property type="entry name" value="P-loop containing nucleoside triphosphate hydrolases"/>
    <property type="match status" value="1"/>
</dbReference>
<comment type="similarity">
    <text evidence="1">Belongs to the AfsR/DnrI/RedD regulatory family.</text>
</comment>
<accession>A0A2T0SU59</accession>
<dbReference type="Gene3D" id="1.25.40.10">
    <property type="entry name" value="Tetratricopeptide repeat domain"/>
    <property type="match status" value="1"/>
</dbReference>
<dbReference type="Gene3D" id="3.40.50.300">
    <property type="entry name" value="P-loop containing nucleotide triphosphate hydrolases"/>
    <property type="match status" value="1"/>
</dbReference>
<feature type="domain" description="OmpR/PhoB-type" evidence="6">
    <location>
        <begin position="36"/>
        <end position="113"/>
    </location>
</feature>
<dbReference type="RefSeq" id="WP_170156135.1">
    <property type="nucleotide sequence ID" value="NZ_PVTF01000011.1"/>
</dbReference>
<dbReference type="GO" id="GO:0043531">
    <property type="term" value="F:ADP binding"/>
    <property type="evidence" value="ECO:0007669"/>
    <property type="project" value="InterPro"/>
</dbReference>
<evidence type="ECO:0000256" key="1">
    <source>
        <dbReference type="ARBA" id="ARBA00005820"/>
    </source>
</evidence>
<comment type="caution">
    <text evidence="8">The sequence shown here is derived from an EMBL/GenBank/DDBJ whole genome shotgun (WGS) entry which is preliminary data.</text>
</comment>
<dbReference type="SUPFAM" id="SSF46894">
    <property type="entry name" value="C-terminal effector domain of the bipartite response regulators"/>
    <property type="match status" value="1"/>
</dbReference>
<keyword evidence="2" id="KW-0805">Transcription regulation</keyword>
<dbReference type="SUPFAM" id="SSF48452">
    <property type="entry name" value="TPR-like"/>
    <property type="match status" value="1"/>
</dbReference>
<feature type="region of interest" description="Disordered" evidence="5">
    <location>
        <begin position="1"/>
        <end position="20"/>
    </location>
</feature>
<evidence type="ECO:0000256" key="3">
    <source>
        <dbReference type="ARBA" id="ARBA00023125"/>
    </source>
</evidence>
<evidence type="ECO:0000313" key="9">
    <source>
        <dbReference type="Proteomes" id="UP000239494"/>
    </source>
</evidence>
<feature type="compositionally biased region" description="Basic and acidic residues" evidence="5">
    <location>
        <begin position="9"/>
        <end position="20"/>
    </location>
</feature>
<dbReference type="InterPro" id="IPR027417">
    <property type="entry name" value="P-loop_NTPase"/>
</dbReference>
<reference evidence="8 9" key="1">
    <citation type="submission" date="2018-03" db="EMBL/GenBank/DDBJ databases">
        <title>Genomic Encyclopedia of Archaeal and Bacterial Type Strains, Phase II (KMG-II): from individual species to whole genera.</title>
        <authorList>
            <person name="Goeker M."/>
        </authorList>
    </citation>
    <scope>NUCLEOTIDE SEQUENCE [LARGE SCALE GENOMIC DNA]</scope>
    <source>
        <strain evidence="8 9">DSM 44720</strain>
    </source>
</reference>
<proteinExistence type="inferred from homology"/>
<dbReference type="InterPro" id="IPR016032">
    <property type="entry name" value="Sig_transdc_resp-reg_C-effctor"/>
</dbReference>
<dbReference type="SMART" id="SM00862">
    <property type="entry name" value="Trans_reg_C"/>
    <property type="match status" value="1"/>
</dbReference>
<dbReference type="Proteomes" id="UP000239494">
    <property type="component" value="Unassembled WGS sequence"/>
</dbReference>
<dbReference type="PANTHER" id="PTHR35807:SF1">
    <property type="entry name" value="TRANSCRIPTIONAL REGULATOR REDD"/>
    <property type="match status" value="1"/>
</dbReference>
<dbReference type="PANTHER" id="PTHR35807">
    <property type="entry name" value="TRANSCRIPTIONAL REGULATOR REDD-RELATED"/>
    <property type="match status" value="1"/>
</dbReference>
<dbReference type="GO" id="GO:0006355">
    <property type="term" value="P:regulation of DNA-templated transcription"/>
    <property type="evidence" value="ECO:0007669"/>
    <property type="project" value="InterPro"/>
</dbReference>
<keyword evidence="9" id="KW-1185">Reference proteome</keyword>
<dbReference type="CDD" id="cd15831">
    <property type="entry name" value="BTAD"/>
    <property type="match status" value="1"/>
</dbReference>
<dbReference type="GO" id="GO:0003677">
    <property type="term" value="F:DNA binding"/>
    <property type="evidence" value="ECO:0007669"/>
    <property type="project" value="UniProtKB-KW"/>
</dbReference>
<evidence type="ECO:0000259" key="6">
    <source>
        <dbReference type="SMART" id="SM00862"/>
    </source>
</evidence>
<organism evidence="8 9">
    <name type="scientific">Umezawaea tangerina</name>
    <dbReference type="NCBI Taxonomy" id="84725"/>
    <lineage>
        <taxon>Bacteria</taxon>
        <taxon>Bacillati</taxon>
        <taxon>Actinomycetota</taxon>
        <taxon>Actinomycetes</taxon>
        <taxon>Pseudonocardiales</taxon>
        <taxon>Pseudonocardiaceae</taxon>
        <taxon>Umezawaea</taxon>
    </lineage>
</organism>
<protein>
    <submittedName>
        <fullName evidence="8">DNA-binding SARP family transcriptional activator</fullName>
    </submittedName>
</protein>
<keyword evidence="3 8" id="KW-0238">DNA-binding</keyword>
<dbReference type="InterPro" id="IPR011990">
    <property type="entry name" value="TPR-like_helical_dom_sf"/>
</dbReference>
<dbReference type="AlphaFoldDB" id="A0A2T0SU59"/>
<dbReference type="InterPro" id="IPR001867">
    <property type="entry name" value="OmpR/PhoB-type_DNA-bd"/>
</dbReference>
<evidence type="ECO:0000256" key="5">
    <source>
        <dbReference type="SAM" id="MobiDB-lite"/>
    </source>
</evidence>
<dbReference type="InterPro" id="IPR036388">
    <property type="entry name" value="WH-like_DNA-bd_sf"/>
</dbReference>
<feature type="domain" description="Bacterial transcriptional activator" evidence="7">
    <location>
        <begin position="120"/>
        <end position="264"/>
    </location>
</feature>
<dbReference type="Pfam" id="PF03704">
    <property type="entry name" value="BTAD"/>
    <property type="match status" value="1"/>
</dbReference>
<dbReference type="PRINTS" id="PR00364">
    <property type="entry name" value="DISEASERSIST"/>
</dbReference>
<evidence type="ECO:0000256" key="2">
    <source>
        <dbReference type="ARBA" id="ARBA00023015"/>
    </source>
</evidence>
<evidence type="ECO:0000313" key="8">
    <source>
        <dbReference type="EMBL" id="PRY36956.1"/>
    </source>
</evidence>
<gene>
    <name evidence="8" type="ORF">CLV43_111328</name>
</gene>
<evidence type="ECO:0000259" key="7">
    <source>
        <dbReference type="SMART" id="SM01043"/>
    </source>
</evidence>
<name>A0A2T0SU59_9PSEU</name>
<sequence>MSDIQRFVGRQEHEGAPDRDAPRFAVLGQVRAMRDGRTLTAASPQQQAFLAALLLHSGRASGLAELVYALWGENPPDAAVSTVRTHAWRWRTLLERGGGAHRVLLSVGDGYRVVVPELGLDLDFAEDLARRARQAGADGRLEAADKLLADALALWQGNPLSGLPGPFAEQQRVRLGELRLAWTEERLRLALALGRHALVLPELTLLAAEQPSREHVHELLMRALHAAGRQTDALAVFSRLRQALVEGQGIEPGAALKSLHHSILAGEPPVAEPVARTATALPRPAPAVPVPRQLPSATADFTGRHAEIDAVVRALTAPARSSPAVVAVTGTIGVGKSALALQAAHRVHDAFPDGELYADLGAAGAGSTTAGVLEGFLRALGLAAEAVPDSVPERSKMVNTVLDGRKVLVVLDNVRVAEQIRPLVPGSAGCGVLITGWAPPFGVPTTERVCLGVFTAVEALDLLGAVVGAQRVAADRAGALALVEVCGLLPLAVRSAGAHLAARPRWSFGMLTARLASDPAGAIRLGSGDRSMLAALRAIEAQLTDDQHRAFLAMASAGPEFGLRAASAVLGVAEREAEDLVESLVDVAVLESPSPGQYRYSHLLWSFARHYGRLHYEQPDPASRIA</sequence>
<dbReference type="InterPro" id="IPR051677">
    <property type="entry name" value="AfsR-DnrI-RedD_regulator"/>
</dbReference>
<dbReference type="InterPro" id="IPR005158">
    <property type="entry name" value="BTAD"/>
</dbReference>
<dbReference type="GO" id="GO:0000160">
    <property type="term" value="P:phosphorelay signal transduction system"/>
    <property type="evidence" value="ECO:0007669"/>
    <property type="project" value="InterPro"/>
</dbReference>